<evidence type="ECO:0000256" key="10">
    <source>
        <dbReference type="SAM" id="Phobius"/>
    </source>
</evidence>
<dbReference type="InterPro" id="IPR000719">
    <property type="entry name" value="Prot_kinase_dom"/>
</dbReference>
<evidence type="ECO:0000259" key="12">
    <source>
        <dbReference type="PROSITE" id="PS50927"/>
    </source>
</evidence>
<dbReference type="InterPro" id="IPR008271">
    <property type="entry name" value="Ser/Thr_kinase_AS"/>
</dbReference>
<dbReference type="InterPro" id="IPR003609">
    <property type="entry name" value="Pan_app"/>
</dbReference>
<dbReference type="PROSITE" id="PS50927">
    <property type="entry name" value="BULB_LECTIN"/>
    <property type="match status" value="1"/>
</dbReference>
<dbReference type="PROSITE" id="PS00108">
    <property type="entry name" value="PROTEIN_KINASE_ST"/>
    <property type="match status" value="1"/>
</dbReference>
<evidence type="ECO:0000259" key="11">
    <source>
        <dbReference type="PROSITE" id="PS50011"/>
    </source>
</evidence>
<dbReference type="Proteomes" id="UP001396334">
    <property type="component" value="Unassembled WGS sequence"/>
</dbReference>
<keyword evidence="6 9" id="KW-0067">ATP-binding</keyword>
<keyword evidence="10" id="KW-0472">Membrane</keyword>
<dbReference type="Gene3D" id="3.30.200.20">
    <property type="entry name" value="Phosphorylase Kinase, domain 1"/>
    <property type="match status" value="1"/>
</dbReference>
<dbReference type="SUPFAM" id="SSF56112">
    <property type="entry name" value="Protein kinase-like (PK-like)"/>
    <property type="match status" value="1"/>
</dbReference>
<comment type="caution">
    <text evidence="14">The sequence shown here is derived from an EMBL/GenBank/DDBJ whole genome shotgun (WGS) entry which is preliminary data.</text>
</comment>
<feature type="domain" description="Protein kinase" evidence="11">
    <location>
        <begin position="397"/>
        <end position="645"/>
    </location>
</feature>
<sequence length="645" mass="72387">MVLIPAFLVRWFGLLTNRNNPVEIQAVLELTSQGNLILKDANGTLLWSVSKSISGLNLSAEGNLVLFNKTNHMVWQSFDNPTDTLVVGQRLLSGKKLRGSISPEDPSEGLYAFALIGGKLAAYVNSDPSQIYYASYSLEPNNNSVLLQTGRFGSFSVADSARFIQLGSDGCLKAYEWKDSKWEWTDLLNLGPCEYPLRCGKYSVCLEEGCSCLDYASENQTNYFRPLSYSNPDLGCYAISPISCDLPLHHSFLQLQGYYSQAIHSLLFSETTTIQDCQEACLNNCSCKAAIYTRGHCTFLSQVFSIKRSDDGDGNISAFIKVQNSVISSLNFPRRKKQNTRVIVGSILGAIFFVFLICIFIFLRLRKGFQEVEEDYLDNELGTPTRFSYEDLRNITNNFSNKLGEGGFGSVFHGILPSASEVAVKNLVGFGPVNKSFIAEVQTIGSIHHFNLVTLVGFCAEKFNRLLVYEYMANGSLDRWIFNKNRETALCWQIRKKIVSDIAKGLAYLHENCNQKIIHLDIKPQNILLDEDFNAKVSDFGLSKILEKEQSRVITTMRGTPGYIAPEWLSSVITEKEEDWHLLGLFRRKQEEGKLMDLVDQYSDDMQSNAAEVAEMMKVATWCLQAEYARRPSMSTVVKLLEGST</sequence>
<dbReference type="EMBL" id="JBBPBN010000053">
    <property type="protein sequence ID" value="KAK8990911.1"/>
    <property type="molecule type" value="Genomic_DNA"/>
</dbReference>
<dbReference type="PROSITE" id="PS50011">
    <property type="entry name" value="PROTEIN_KINASE_DOM"/>
    <property type="match status" value="1"/>
</dbReference>
<feature type="transmembrane region" description="Helical" evidence="10">
    <location>
        <begin position="342"/>
        <end position="363"/>
    </location>
</feature>
<keyword evidence="7" id="KW-1015">Disulfide bond</keyword>
<dbReference type="Gene3D" id="1.10.510.10">
    <property type="entry name" value="Transferase(Phosphotransferase) domain 1"/>
    <property type="match status" value="1"/>
</dbReference>
<keyword evidence="10" id="KW-0812">Transmembrane</keyword>
<evidence type="ECO:0000259" key="13">
    <source>
        <dbReference type="PROSITE" id="PS50948"/>
    </source>
</evidence>
<accession>A0ABR2PR18</accession>
<dbReference type="InterPro" id="IPR001480">
    <property type="entry name" value="Bulb-type_lectin_dom"/>
</dbReference>
<evidence type="ECO:0000256" key="9">
    <source>
        <dbReference type="PROSITE-ProRule" id="PRU10141"/>
    </source>
</evidence>
<evidence type="ECO:0000256" key="4">
    <source>
        <dbReference type="ARBA" id="ARBA00022741"/>
    </source>
</evidence>
<evidence type="ECO:0000256" key="1">
    <source>
        <dbReference type="ARBA" id="ARBA00022536"/>
    </source>
</evidence>
<keyword evidence="5" id="KW-0418">Kinase</keyword>
<keyword evidence="3" id="KW-0732">Signal</keyword>
<dbReference type="PROSITE" id="PS50948">
    <property type="entry name" value="PAN"/>
    <property type="match status" value="1"/>
</dbReference>
<proteinExistence type="predicted"/>
<evidence type="ECO:0000313" key="14">
    <source>
        <dbReference type="EMBL" id="KAK8990911.1"/>
    </source>
</evidence>
<name>A0ABR2PR18_9ROSI</name>
<dbReference type="SUPFAM" id="SSF51110">
    <property type="entry name" value="alpha-D-mannose-specific plant lectins"/>
    <property type="match status" value="1"/>
</dbReference>
<evidence type="ECO:0000256" key="3">
    <source>
        <dbReference type="ARBA" id="ARBA00022729"/>
    </source>
</evidence>
<dbReference type="Pfam" id="PF01453">
    <property type="entry name" value="B_lectin"/>
    <property type="match status" value="1"/>
</dbReference>
<protein>
    <recommendedName>
        <fullName evidence="16">Receptor-like serine/threonine-protein kinase</fullName>
    </recommendedName>
</protein>
<feature type="domain" description="Apple" evidence="13">
    <location>
        <begin position="244"/>
        <end position="323"/>
    </location>
</feature>
<evidence type="ECO:0000256" key="5">
    <source>
        <dbReference type="ARBA" id="ARBA00022777"/>
    </source>
</evidence>
<dbReference type="PROSITE" id="PS00107">
    <property type="entry name" value="PROTEIN_KINASE_ATP"/>
    <property type="match status" value="1"/>
</dbReference>
<keyword evidence="8" id="KW-0325">Glycoprotein</keyword>
<evidence type="ECO:0008006" key="16">
    <source>
        <dbReference type="Google" id="ProtNLM"/>
    </source>
</evidence>
<keyword evidence="10" id="KW-1133">Transmembrane helix</keyword>
<dbReference type="SMART" id="SM00220">
    <property type="entry name" value="S_TKc"/>
    <property type="match status" value="1"/>
</dbReference>
<keyword evidence="15" id="KW-1185">Reference proteome</keyword>
<feature type="binding site" evidence="9">
    <location>
        <position position="425"/>
    </location>
    <ligand>
        <name>ATP</name>
        <dbReference type="ChEBI" id="CHEBI:30616"/>
    </ligand>
</feature>
<dbReference type="Gene3D" id="2.90.10.30">
    <property type="match status" value="1"/>
</dbReference>
<feature type="domain" description="Bulb-type lectin" evidence="12">
    <location>
        <begin position="1"/>
        <end position="79"/>
    </location>
</feature>
<keyword evidence="1" id="KW-0245">EGF-like domain</keyword>
<evidence type="ECO:0000256" key="2">
    <source>
        <dbReference type="ARBA" id="ARBA00022679"/>
    </source>
</evidence>
<dbReference type="Pfam" id="PF08276">
    <property type="entry name" value="PAN_2"/>
    <property type="match status" value="1"/>
</dbReference>
<reference evidence="14 15" key="1">
    <citation type="journal article" date="2024" name="G3 (Bethesda)">
        <title>Genome assembly of Hibiscus sabdariffa L. provides insights into metabolisms of medicinal natural products.</title>
        <authorList>
            <person name="Kim T."/>
        </authorList>
    </citation>
    <scope>NUCLEOTIDE SEQUENCE [LARGE SCALE GENOMIC DNA]</scope>
    <source>
        <strain evidence="14">TK-2024</strain>
        <tissue evidence="14">Old leaves</tissue>
    </source>
</reference>
<dbReference type="InterPro" id="IPR036426">
    <property type="entry name" value="Bulb-type_lectin_dom_sf"/>
</dbReference>
<evidence type="ECO:0000313" key="15">
    <source>
        <dbReference type="Proteomes" id="UP001396334"/>
    </source>
</evidence>
<dbReference type="InterPro" id="IPR011009">
    <property type="entry name" value="Kinase-like_dom_sf"/>
</dbReference>
<gene>
    <name evidence="14" type="ORF">V6N11_028867</name>
</gene>
<keyword evidence="4 9" id="KW-0547">Nucleotide-binding</keyword>
<organism evidence="14 15">
    <name type="scientific">Hibiscus sabdariffa</name>
    <name type="common">roselle</name>
    <dbReference type="NCBI Taxonomy" id="183260"/>
    <lineage>
        <taxon>Eukaryota</taxon>
        <taxon>Viridiplantae</taxon>
        <taxon>Streptophyta</taxon>
        <taxon>Embryophyta</taxon>
        <taxon>Tracheophyta</taxon>
        <taxon>Spermatophyta</taxon>
        <taxon>Magnoliopsida</taxon>
        <taxon>eudicotyledons</taxon>
        <taxon>Gunneridae</taxon>
        <taxon>Pentapetalae</taxon>
        <taxon>rosids</taxon>
        <taxon>malvids</taxon>
        <taxon>Malvales</taxon>
        <taxon>Malvaceae</taxon>
        <taxon>Malvoideae</taxon>
        <taxon>Hibiscus</taxon>
    </lineage>
</organism>
<evidence type="ECO:0000256" key="8">
    <source>
        <dbReference type="ARBA" id="ARBA00023180"/>
    </source>
</evidence>
<evidence type="ECO:0000256" key="7">
    <source>
        <dbReference type="ARBA" id="ARBA00023157"/>
    </source>
</evidence>
<keyword evidence="2" id="KW-0808">Transferase</keyword>
<dbReference type="SMART" id="SM00473">
    <property type="entry name" value="PAN_AP"/>
    <property type="match status" value="1"/>
</dbReference>
<dbReference type="Pfam" id="PF00069">
    <property type="entry name" value="Pkinase"/>
    <property type="match status" value="1"/>
</dbReference>
<dbReference type="InterPro" id="IPR017441">
    <property type="entry name" value="Protein_kinase_ATP_BS"/>
</dbReference>
<dbReference type="PANTHER" id="PTHR47976">
    <property type="entry name" value="G-TYPE LECTIN S-RECEPTOR-LIKE SERINE/THREONINE-PROTEIN KINASE SD2-5"/>
    <property type="match status" value="1"/>
</dbReference>
<dbReference type="InterPro" id="IPR051343">
    <property type="entry name" value="G-type_lectin_kinases/EP1-like"/>
</dbReference>
<dbReference type="PANTHER" id="PTHR47976:SF30">
    <property type="entry name" value="RECEPTOR-LIKE SERINE_THREONINE-PROTEIN KINASE"/>
    <property type="match status" value="1"/>
</dbReference>
<evidence type="ECO:0000256" key="6">
    <source>
        <dbReference type="ARBA" id="ARBA00022840"/>
    </source>
</evidence>